<gene>
    <name evidence="1" type="ORF">BpHYR1_004906</name>
</gene>
<comment type="caution">
    <text evidence="1">The sequence shown here is derived from an EMBL/GenBank/DDBJ whole genome shotgun (WGS) entry which is preliminary data.</text>
</comment>
<name>A0A3M7RR56_BRAPC</name>
<dbReference type="EMBL" id="REGN01002851">
    <property type="protein sequence ID" value="RNA25825.1"/>
    <property type="molecule type" value="Genomic_DNA"/>
</dbReference>
<evidence type="ECO:0000313" key="2">
    <source>
        <dbReference type="Proteomes" id="UP000276133"/>
    </source>
</evidence>
<sequence length="60" mass="7457">MYSFISFFRLIRIFPQKTFIKLRPKLYLFHLLNLFRGRQIYLTSLSISYPNRTPLSLHWY</sequence>
<evidence type="ECO:0000313" key="1">
    <source>
        <dbReference type="EMBL" id="RNA25825.1"/>
    </source>
</evidence>
<accession>A0A3M7RR56</accession>
<dbReference type="AlphaFoldDB" id="A0A3M7RR56"/>
<reference evidence="1 2" key="1">
    <citation type="journal article" date="2018" name="Sci. Rep.">
        <title>Genomic signatures of local adaptation to the degree of environmental predictability in rotifers.</title>
        <authorList>
            <person name="Franch-Gras L."/>
            <person name="Hahn C."/>
            <person name="Garcia-Roger E.M."/>
            <person name="Carmona M.J."/>
            <person name="Serra M."/>
            <person name="Gomez A."/>
        </authorList>
    </citation>
    <scope>NUCLEOTIDE SEQUENCE [LARGE SCALE GENOMIC DNA]</scope>
    <source>
        <strain evidence="1">HYR1</strain>
    </source>
</reference>
<protein>
    <submittedName>
        <fullName evidence="1">Uncharacterized protein</fullName>
    </submittedName>
</protein>
<dbReference type="Proteomes" id="UP000276133">
    <property type="component" value="Unassembled WGS sequence"/>
</dbReference>
<organism evidence="1 2">
    <name type="scientific">Brachionus plicatilis</name>
    <name type="common">Marine rotifer</name>
    <name type="synonym">Brachionus muelleri</name>
    <dbReference type="NCBI Taxonomy" id="10195"/>
    <lineage>
        <taxon>Eukaryota</taxon>
        <taxon>Metazoa</taxon>
        <taxon>Spiralia</taxon>
        <taxon>Gnathifera</taxon>
        <taxon>Rotifera</taxon>
        <taxon>Eurotatoria</taxon>
        <taxon>Monogononta</taxon>
        <taxon>Pseudotrocha</taxon>
        <taxon>Ploima</taxon>
        <taxon>Brachionidae</taxon>
        <taxon>Brachionus</taxon>
    </lineage>
</organism>
<proteinExistence type="predicted"/>
<keyword evidence="2" id="KW-1185">Reference proteome</keyword>